<keyword evidence="2" id="KW-1185">Reference proteome</keyword>
<dbReference type="EMBL" id="JAHQIW010005370">
    <property type="protein sequence ID" value="KAJ1365836.1"/>
    <property type="molecule type" value="Genomic_DNA"/>
</dbReference>
<organism evidence="1 2">
    <name type="scientific">Parelaphostrongylus tenuis</name>
    <name type="common">Meningeal worm</name>
    <dbReference type="NCBI Taxonomy" id="148309"/>
    <lineage>
        <taxon>Eukaryota</taxon>
        <taxon>Metazoa</taxon>
        <taxon>Ecdysozoa</taxon>
        <taxon>Nematoda</taxon>
        <taxon>Chromadorea</taxon>
        <taxon>Rhabditida</taxon>
        <taxon>Rhabditina</taxon>
        <taxon>Rhabditomorpha</taxon>
        <taxon>Strongyloidea</taxon>
        <taxon>Metastrongylidae</taxon>
        <taxon>Parelaphostrongylus</taxon>
    </lineage>
</organism>
<evidence type="ECO:0000313" key="1">
    <source>
        <dbReference type="EMBL" id="KAJ1365836.1"/>
    </source>
</evidence>
<evidence type="ECO:0000313" key="2">
    <source>
        <dbReference type="Proteomes" id="UP001196413"/>
    </source>
</evidence>
<reference evidence="1" key="1">
    <citation type="submission" date="2021-06" db="EMBL/GenBank/DDBJ databases">
        <title>Parelaphostrongylus tenuis whole genome reference sequence.</title>
        <authorList>
            <person name="Garwood T.J."/>
            <person name="Larsen P.A."/>
            <person name="Fountain-Jones N.M."/>
            <person name="Garbe J.R."/>
            <person name="Macchietto M.G."/>
            <person name="Kania S.A."/>
            <person name="Gerhold R.W."/>
            <person name="Richards J.E."/>
            <person name="Wolf T.M."/>
        </authorList>
    </citation>
    <scope>NUCLEOTIDE SEQUENCE</scope>
    <source>
        <strain evidence="1">MNPRO001-30</strain>
        <tissue evidence="1">Meninges</tissue>
    </source>
</reference>
<protein>
    <submittedName>
        <fullName evidence="1">Uncharacterized protein</fullName>
    </submittedName>
</protein>
<dbReference type="AlphaFoldDB" id="A0AAD5NBE1"/>
<accession>A0AAD5NBE1</accession>
<comment type="caution">
    <text evidence="1">The sequence shown here is derived from an EMBL/GenBank/DDBJ whole genome shotgun (WGS) entry which is preliminary data.</text>
</comment>
<proteinExistence type="predicted"/>
<gene>
    <name evidence="1" type="ORF">KIN20_026278</name>
</gene>
<dbReference type="Proteomes" id="UP001196413">
    <property type="component" value="Unassembled WGS sequence"/>
</dbReference>
<sequence length="89" mass="10303">MATLRECKYIAHDNNNTDHVLKASMHQPMEANVRRKGCDDSDAAEARETFGNQPCFDRLLMFGSRFQFSPSHFFRSLQKIGWEALKITH</sequence>
<name>A0AAD5NBE1_PARTN</name>